<evidence type="ECO:0000313" key="2">
    <source>
        <dbReference type="Proteomes" id="UP000826234"/>
    </source>
</evidence>
<gene>
    <name evidence="1" type="ORF">JD844_010340</name>
</gene>
<dbReference type="PANTHER" id="PTHR14352">
    <property type="entry name" value="HAUS AUGMIN-LIKE COMPLEX SUBUNIT 7"/>
    <property type="match status" value="1"/>
</dbReference>
<protein>
    <recommendedName>
        <fullName evidence="3">HAUS augmin-like complex subunit 7</fullName>
    </recommendedName>
</protein>
<sequence length="348" mass="39169">MAAASFAALYERLQELGCPVLEGVYLSEAKDIQKLLCTPSPLRLDILEWICTRVYPALQEQFSSLKESESDLKIRVERQCSFEYWLLNPGKASPQKQLCFLEQLVAVIPPQGDFAVSDSVSDSSIYSSSEESFQEIARKNEEFMKQVFSSSDLQAVLNPECYPWSSDIKLLLKGEEVLHKRSLLPATSHEKTLMDELKELEDTVATLKDLKTQCPFLQEDLGATDTSPDSATALQTLKLVASDFSQLLLAFEQVYENELQKHCERLAPMLSPCGPLFQAVHESLTLCMQELQALAQVTETSECIMETVKRRHEEKVVWSGSAKSSLSSKLEELKQKYKTIHATLKDCP</sequence>
<dbReference type="PANTHER" id="PTHR14352:SF2">
    <property type="entry name" value="HAUS AUGMIN-LIKE COMPLEX SUBUNIT 7"/>
    <property type="match status" value="1"/>
</dbReference>
<dbReference type="Proteomes" id="UP000826234">
    <property type="component" value="Unassembled WGS sequence"/>
</dbReference>
<evidence type="ECO:0008006" key="3">
    <source>
        <dbReference type="Google" id="ProtNLM"/>
    </source>
</evidence>
<dbReference type="EMBL" id="JAIPUX010000439">
    <property type="protein sequence ID" value="KAH0628797.1"/>
    <property type="molecule type" value="Genomic_DNA"/>
</dbReference>
<reference evidence="1 2" key="1">
    <citation type="journal article" date="2022" name="Gigascience">
        <title>A chromosome-level genome assembly and annotation of the desert horned lizard, Phrynosoma platyrhinos, provides insight into chromosomal rearrangements among reptiles.</title>
        <authorList>
            <person name="Koochekian N."/>
            <person name="Ascanio A."/>
            <person name="Farleigh K."/>
            <person name="Card D.C."/>
            <person name="Schield D.R."/>
            <person name="Castoe T.A."/>
            <person name="Jezkova T."/>
        </authorList>
    </citation>
    <scope>NUCLEOTIDE SEQUENCE [LARGE SCALE GENOMIC DNA]</scope>
    <source>
        <strain evidence="1">NK-2021</strain>
    </source>
</reference>
<comment type="caution">
    <text evidence="1">The sequence shown here is derived from an EMBL/GenBank/DDBJ whole genome shotgun (WGS) entry which is preliminary data.</text>
</comment>
<proteinExistence type="predicted"/>
<dbReference type="InterPro" id="IPR029711">
    <property type="entry name" value="Haus7-like"/>
</dbReference>
<name>A0ABQ7TGC2_PHRPL</name>
<organism evidence="1 2">
    <name type="scientific">Phrynosoma platyrhinos</name>
    <name type="common">Desert horned lizard</name>
    <dbReference type="NCBI Taxonomy" id="52577"/>
    <lineage>
        <taxon>Eukaryota</taxon>
        <taxon>Metazoa</taxon>
        <taxon>Chordata</taxon>
        <taxon>Craniata</taxon>
        <taxon>Vertebrata</taxon>
        <taxon>Euteleostomi</taxon>
        <taxon>Lepidosauria</taxon>
        <taxon>Squamata</taxon>
        <taxon>Bifurcata</taxon>
        <taxon>Unidentata</taxon>
        <taxon>Episquamata</taxon>
        <taxon>Toxicofera</taxon>
        <taxon>Iguania</taxon>
        <taxon>Phrynosomatidae</taxon>
        <taxon>Phrynosomatinae</taxon>
        <taxon>Phrynosoma</taxon>
    </lineage>
</organism>
<evidence type="ECO:0000313" key="1">
    <source>
        <dbReference type="EMBL" id="KAH0628797.1"/>
    </source>
</evidence>
<accession>A0ABQ7TGC2</accession>
<keyword evidence="2" id="KW-1185">Reference proteome</keyword>